<reference evidence="1" key="1">
    <citation type="submission" date="2022-10" db="EMBL/GenBank/DDBJ databases">
        <title>Culturing micro-colonial fungi from biological soil crusts in the Mojave desert and describing Neophaeococcomyces mojavensis, and introducing the new genera and species Taxawa tesnikishii.</title>
        <authorList>
            <person name="Kurbessoian T."/>
            <person name="Stajich J.E."/>
        </authorList>
    </citation>
    <scope>NUCLEOTIDE SEQUENCE</scope>
    <source>
        <strain evidence="1">JES_115</strain>
    </source>
</reference>
<gene>
    <name evidence="1" type="ORF">H2199_001977</name>
</gene>
<dbReference type="Proteomes" id="UP001172680">
    <property type="component" value="Unassembled WGS sequence"/>
</dbReference>
<evidence type="ECO:0000313" key="2">
    <source>
        <dbReference type="Proteomes" id="UP001172680"/>
    </source>
</evidence>
<sequence length="91" mass="9832">MEFGALVTKVTFANEEVIVVGSLNNSAFSNGYTLWKDATAIPNASWKEVFNSDSAFYGGQNIGNYGQAIQVTDNRLNVVLPANGFVVLVKQ</sequence>
<comment type="caution">
    <text evidence="1">The sequence shown here is derived from an EMBL/GenBank/DDBJ whole genome shotgun (WGS) entry which is preliminary data.</text>
</comment>
<dbReference type="EMBL" id="JAPDRP010000005">
    <property type="protein sequence ID" value="KAJ9646991.1"/>
    <property type="molecule type" value="Genomic_DNA"/>
</dbReference>
<accession>A0ACC2ZGS6</accession>
<organism evidence="1 2">
    <name type="scientific">Coniosporium tulheliwenetii</name>
    <dbReference type="NCBI Taxonomy" id="3383036"/>
    <lineage>
        <taxon>Eukaryota</taxon>
        <taxon>Fungi</taxon>
        <taxon>Dikarya</taxon>
        <taxon>Ascomycota</taxon>
        <taxon>Pezizomycotina</taxon>
        <taxon>Dothideomycetes</taxon>
        <taxon>Dothideomycetes incertae sedis</taxon>
        <taxon>Coniosporium</taxon>
    </lineage>
</organism>
<proteinExistence type="predicted"/>
<evidence type="ECO:0000313" key="1">
    <source>
        <dbReference type="EMBL" id="KAJ9646991.1"/>
    </source>
</evidence>
<name>A0ACC2ZGS6_9PEZI</name>
<keyword evidence="2" id="KW-1185">Reference proteome</keyword>
<protein>
    <submittedName>
        <fullName evidence="1">Uncharacterized protein</fullName>
    </submittedName>
</protein>